<protein>
    <submittedName>
        <fullName evidence="1">Uncharacterized protein</fullName>
    </submittedName>
</protein>
<evidence type="ECO:0000313" key="1">
    <source>
        <dbReference type="EMBL" id="KAF2230107.1"/>
    </source>
</evidence>
<reference evidence="1" key="1">
    <citation type="journal article" date="2020" name="Stud. Mycol.">
        <title>101 Dothideomycetes genomes: a test case for predicting lifestyles and emergence of pathogens.</title>
        <authorList>
            <person name="Haridas S."/>
            <person name="Albert R."/>
            <person name="Binder M."/>
            <person name="Bloem J."/>
            <person name="Labutti K."/>
            <person name="Salamov A."/>
            <person name="Andreopoulos B."/>
            <person name="Baker S."/>
            <person name="Barry K."/>
            <person name="Bills G."/>
            <person name="Bluhm B."/>
            <person name="Cannon C."/>
            <person name="Castanera R."/>
            <person name="Culley D."/>
            <person name="Daum C."/>
            <person name="Ezra D."/>
            <person name="Gonzalez J."/>
            <person name="Henrissat B."/>
            <person name="Kuo A."/>
            <person name="Liang C."/>
            <person name="Lipzen A."/>
            <person name="Lutzoni F."/>
            <person name="Magnuson J."/>
            <person name="Mondo S."/>
            <person name="Nolan M."/>
            <person name="Ohm R."/>
            <person name="Pangilinan J."/>
            <person name="Park H.-J."/>
            <person name="Ramirez L."/>
            <person name="Alfaro M."/>
            <person name="Sun H."/>
            <person name="Tritt A."/>
            <person name="Yoshinaga Y."/>
            <person name="Zwiers L.-H."/>
            <person name="Turgeon B."/>
            <person name="Goodwin S."/>
            <person name="Spatafora J."/>
            <person name="Crous P."/>
            <person name="Grigoriev I."/>
        </authorList>
    </citation>
    <scope>NUCLEOTIDE SEQUENCE</scope>
    <source>
        <strain evidence="1">Tuck. ex Michener</strain>
    </source>
</reference>
<keyword evidence="2" id="KW-1185">Reference proteome</keyword>
<dbReference type="EMBL" id="ML991847">
    <property type="protein sequence ID" value="KAF2230107.1"/>
    <property type="molecule type" value="Genomic_DNA"/>
</dbReference>
<dbReference type="Proteomes" id="UP000800092">
    <property type="component" value="Unassembled WGS sequence"/>
</dbReference>
<sequence>MNVSFEEWCHRQLLPIEVQCPSVGFPGMSFMAPVSRWNPPPPFVQLESIKFGQLLYETHIKGTFAISSLVVNFPNMVNNEGYPLPQQYPFGRPYLRYDANKKLHVRFMGVYGLYGEKAFATEYKSLTMPGYYPLKGTDNWPWCTLNAL</sequence>
<name>A0A6A6GWM2_VIRVR</name>
<dbReference type="AlphaFoldDB" id="A0A6A6GWM2"/>
<proteinExistence type="predicted"/>
<evidence type="ECO:0000313" key="2">
    <source>
        <dbReference type="Proteomes" id="UP000800092"/>
    </source>
</evidence>
<accession>A0A6A6GWM2</accession>
<gene>
    <name evidence="1" type="ORF">EV356DRAFT_509401</name>
</gene>
<organism evidence="1 2">
    <name type="scientific">Viridothelium virens</name>
    <name type="common">Speckled blister lichen</name>
    <name type="synonym">Trypethelium virens</name>
    <dbReference type="NCBI Taxonomy" id="1048519"/>
    <lineage>
        <taxon>Eukaryota</taxon>
        <taxon>Fungi</taxon>
        <taxon>Dikarya</taxon>
        <taxon>Ascomycota</taxon>
        <taxon>Pezizomycotina</taxon>
        <taxon>Dothideomycetes</taxon>
        <taxon>Dothideomycetes incertae sedis</taxon>
        <taxon>Trypetheliales</taxon>
        <taxon>Trypetheliaceae</taxon>
        <taxon>Viridothelium</taxon>
    </lineage>
</organism>